<feature type="transmembrane region" description="Helical" evidence="8">
    <location>
        <begin position="334"/>
        <end position="352"/>
    </location>
</feature>
<keyword evidence="10" id="KW-1185">Reference proteome</keyword>
<dbReference type="OrthoDB" id="4325159at2"/>
<feature type="transmembrane region" description="Helical" evidence="8">
    <location>
        <begin position="259"/>
        <end position="284"/>
    </location>
</feature>
<feature type="transmembrane region" description="Helical" evidence="8">
    <location>
        <begin position="296"/>
        <end position="314"/>
    </location>
</feature>
<evidence type="ECO:0000256" key="1">
    <source>
        <dbReference type="ARBA" id="ARBA00004651"/>
    </source>
</evidence>
<reference evidence="10" key="1">
    <citation type="submission" date="2018-05" db="EMBL/GenBank/DDBJ databases">
        <authorList>
            <person name="Li Y."/>
        </authorList>
    </citation>
    <scope>NUCLEOTIDE SEQUENCE [LARGE SCALE GENOMIC DNA]</scope>
    <source>
        <strain evidence="10">sk1b4</strain>
    </source>
</reference>
<evidence type="ECO:0000256" key="4">
    <source>
        <dbReference type="ARBA" id="ARBA00022692"/>
    </source>
</evidence>
<accession>A0A2V1K395</accession>
<evidence type="ECO:0000256" key="7">
    <source>
        <dbReference type="ARBA" id="ARBA00049663"/>
    </source>
</evidence>
<comment type="caution">
    <text evidence="9">The sequence shown here is derived from an EMBL/GenBank/DDBJ whole genome shotgun (WGS) entry which is preliminary data.</text>
</comment>
<dbReference type="Pfam" id="PF02447">
    <property type="entry name" value="GntP_permease"/>
    <property type="match status" value="1"/>
</dbReference>
<name>A0A2V1K395_9ACTO</name>
<keyword evidence="2" id="KW-0813">Transport</keyword>
<keyword evidence="4 8" id="KW-0812">Transmembrane</keyword>
<comment type="subcellular location">
    <subcellularLocation>
        <location evidence="1">Cell membrane</location>
        <topology evidence="1">Multi-pass membrane protein</topology>
    </subcellularLocation>
</comment>
<feature type="transmembrane region" description="Helical" evidence="8">
    <location>
        <begin position="177"/>
        <end position="197"/>
    </location>
</feature>
<comment type="similarity">
    <text evidence="7">Belongs to the GntP permease family.</text>
</comment>
<dbReference type="Proteomes" id="UP000245283">
    <property type="component" value="Unassembled WGS sequence"/>
</dbReference>
<organism evidence="9 10">
    <name type="scientific">Ancrocorticia populi</name>
    <dbReference type="NCBI Taxonomy" id="2175228"/>
    <lineage>
        <taxon>Bacteria</taxon>
        <taxon>Bacillati</taxon>
        <taxon>Actinomycetota</taxon>
        <taxon>Actinomycetes</taxon>
        <taxon>Actinomycetales</taxon>
        <taxon>Actinomycetaceae</taxon>
        <taxon>Ancrocorticia</taxon>
    </lineage>
</organism>
<dbReference type="PANTHER" id="PTHR30354">
    <property type="entry name" value="GNT FAMILY GLUCONATE TRANSPORTER"/>
    <property type="match status" value="1"/>
</dbReference>
<dbReference type="AlphaFoldDB" id="A0A2V1K395"/>
<feature type="transmembrane region" description="Helical" evidence="8">
    <location>
        <begin position="227"/>
        <end position="247"/>
    </location>
</feature>
<evidence type="ECO:0000256" key="6">
    <source>
        <dbReference type="ARBA" id="ARBA00023136"/>
    </source>
</evidence>
<protein>
    <submittedName>
        <fullName evidence="9">Gluconate transporter</fullName>
    </submittedName>
</protein>
<evidence type="ECO:0000256" key="3">
    <source>
        <dbReference type="ARBA" id="ARBA00022475"/>
    </source>
</evidence>
<feature type="transmembrane region" description="Helical" evidence="8">
    <location>
        <begin position="5"/>
        <end position="23"/>
    </location>
</feature>
<dbReference type="PIRSF" id="PIRSF002746">
    <property type="entry name" value="Gluconate_transporter"/>
    <property type="match status" value="1"/>
</dbReference>
<evidence type="ECO:0000256" key="5">
    <source>
        <dbReference type="ARBA" id="ARBA00022989"/>
    </source>
</evidence>
<dbReference type="InterPro" id="IPR003474">
    <property type="entry name" value="Glcn_transporter"/>
</dbReference>
<feature type="transmembrane region" description="Helical" evidence="8">
    <location>
        <begin position="139"/>
        <end position="157"/>
    </location>
</feature>
<feature type="transmembrane region" description="Helical" evidence="8">
    <location>
        <begin position="102"/>
        <end position="132"/>
    </location>
</feature>
<dbReference type="PANTHER" id="PTHR30354:SF22">
    <property type="entry name" value="HIGH-AFFINITY GLUCONATE TRANSPORTER"/>
    <property type="match status" value="1"/>
</dbReference>
<evidence type="ECO:0000313" key="9">
    <source>
        <dbReference type="EMBL" id="PWF25684.1"/>
    </source>
</evidence>
<feature type="transmembrane region" description="Helical" evidence="8">
    <location>
        <begin position="29"/>
        <end position="51"/>
    </location>
</feature>
<evidence type="ECO:0000313" key="10">
    <source>
        <dbReference type="Proteomes" id="UP000245283"/>
    </source>
</evidence>
<dbReference type="EMBL" id="QETB01000005">
    <property type="protein sequence ID" value="PWF25684.1"/>
    <property type="molecule type" value="Genomic_DNA"/>
</dbReference>
<evidence type="ECO:0000256" key="2">
    <source>
        <dbReference type="ARBA" id="ARBA00022448"/>
    </source>
</evidence>
<dbReference type="GO" id="GO:0015128">
    <property type="term" value="F:gluconate transmembrane transporter activity"/>
    <property type="evidence" value="ECO:0007669"/>
    <property type="project" value="InterPro"/>
</dbReference>
<keyword evidence="3" id="KW-1003">Cell membrane</keyword>
<dbReference type="GO" id="GO:0005886">
    <property type="term" value="C:plasma membrane"/>
    <property type="evidence" value="ECO:0007669"/>
    <property type="project" value="UniProtKB-SubCell"/>
</dbReference>
<gene>
    <name evidence="9" type="ORF">DD236_09560</name>
</gene>
<keyword evidence="5 8" id="KW-1133">Transmembrane helix</keyword>
<dbReference type="RefSeq" id="WP_109094173.1">
    <property type="nucleotide sequence ID" value="NZ_QETB01000005.1"/>
</dbReference>
<keyword evidence="6 8" id="KW-0472">Membrane</keyword>
<feature type="transmembrane region" description="Helical" evidence="8">
    <location>
        <begin position="63"/>
        <end position="82"/>
    </location>
</feature>
<evidence type="ECO:0000256" key="8">
    <source>
        <dbReference type="SAM" id="Phobius"/>
    </source>
</evidence>
<proteinExistence type="inferred from homology"/>
<feature type="transmembrane region" description="Helical" evidence="8">
    <location>
        <begin position="419"/>
        <end position="443"/>
    </location>
</feature>
<dbReference type="NCBIfam" id="TIGR00791">
    <property type="entry name" value="gntP"/>
    <property type="match status" value="1"/>
</dbReference>
<sequence length="444" mass="45635">MTGQLVLAALAGIATIVILIVWVKIHPFLALMAGSGVMAIAAGVNYVDLFASFTTGVGNTISGTGLLIVLGSIIGTLMVGSGGADAIVDTILDKTPVKRLPWAMALIAFVIGIPLFFEVGVVILIPVVMFAARRAKQPAILVGIPALAGLSVLHALVPPHPGPLIAIDSLGANLGMTLGFGLIIAIPTVILSGPLLAKPMARWVPVRANEDFLGAKGAKEGAKRPNFGVSIFVILLPVLLMLARTIIEVGGWEGSAFGKAIVFVGTPLIALTITAVVAMFAFGYTIGKSRDEVNDLVGSSFGPIAGILLIVAAGGGFKETLVDSGIADVIADTLVSWDLPVLIAGWLVAVFIRLATGSATVATITASGIMAPIAAGLPATETALLVLAIGSGSVFFSHVNDAGFWLVKEYFGMTVGQTIKTWSLMETAVSVFGLAFVMVADIFI</sequence>